<dbReference type="InterPro" id="IPR036397">
    <property type="entry name" value="RNaseH_sf"/>
</dbReference>
<dbReference type="Gene3D" id="3.30.420.10">
    <property type="entry name" value="Ribonuclease H-like superfamily/Ribonuclease H"/>
    <property type="match status" value="1"/>
</dbReference>
<accession>A0A1A6HVZ4</accession>
<dbReference type="AlphaFoldDB" id="A0A1A6HVZ4"/>
<sequence>MVWMDLDMTGLDIEKDLVIGIACLITDSDLNILAEGPNLIIIQLEVLLDIMSDWYKEHHGKSGLTKAVKESTITLQQAENEFPIIDVSTVNELCKHWSPEECEFAPKKAASVGHSMTLVKASELQFYRNNIFKKKTR</sequence>
<dbReference type="OrthoDB" id="270189at2759"/>
<gene>
    <name evidence="2" type="ORF">A6R68_23613</name>
</gene>
<organism evidence="2 3">
    <name type="scientific">Neotoma lepida</name>
    <name type="common">Desert woodrat</name>
    <dbReference type="NCBI Taxonomy" id="56216"/>
    <lineage>
        <taxon>Eukaryota</taxon>
        <taxon>Metazoa</taxon>
        <taxon>Chordata</taxon>
        <taxon>Craniata</taxon>
        <taxon>Vertebrata</taxon>
        <taxon>Euteleostomi</taxon>
        <taxon>Mammalia</taxon>
        <taxon>Eutheria</taxon>
        <taxon>Euarchontoglires</taxon>
        <taxon>Glires</taxon>
        <taxon>Rodentia</taxon>
        <taxon>Myomorpha</taxon>
        <taxon>Muroidea</taxon>
        <taxon>Cricetidae</taxon>
        <taxon>Neotominae</taxon>
        <taxon>Neotoma</taxon>
    </lineage>
</organism>
<protein>
    <recommendedName>
        <fullName evidence="1">Exonuclease domain-containing protein</fullName>
    </recommendedName>
</protein>
<dbReference type="GO" id="GO:0003676">
    <property type="term" value="F:nucleic acid binding"/>
    <property type="evidence" value="ECO:0007669"/>
    <property type="project" value="InterPro"/>
</dbReference>
<evidence type="ECO:0000313" key="3">
    <source>
        <dbReference type="Proteomes" id="UP000092124"/>
    </source>
</evidence>
<dbReference type="EMBL" id="LZPO01008062">
    <property type="protein sequence ID" value="OBS82394.1"/>
    <property type="molecule type" value="Genomic_DNA"/>
</dbReference>
<feature type="domain" description="Exonuclease" evidence="1">
    <location>
        <begin position="2"/>
        <end position="82"/>
    </location>
</feature>
<dbReference type="SUPFAM" id="SSF53098">
    <property type="entry name" value="Ribonuclease H-like"/>
    <property type="match status" value="1"/>
</dbReference>
<dbReference type="InterPro" id="IPR012337">
    <property type="entry name" value="RNaseH-like_sf"/>
</dbReference>
<proteinExistence type="predicted"/>
<keyword evidence="3" id="KW-1185">Reference proteome</keyword>
<dbReference type="STRING" id="56216.A0A1A6HVZ4"/>
<dbReference type="InterPro" id="IPR013520">
    <property type="entry name" value="Ribonucl_H"/>
</dbReference>
<dbReference type="Proteomes" id="UP000092124">
    <property type="component" value="Unassembled WGS sequence"/>
</dbReference>
<name>A0A1A6HVZ4_NEOLE</name>
<comment type="caution">
    <text evidence="2">The sequence shown here is derived from an EMBL/GenBank/DDBJ whole genome shotgun (WGS) entry which is preliminary data.</text>
</comment>
<dbReference type="Pfam" id="PF00929">
    <property type="entry name" value="RNase_T"/>
    <property type="match status" value="1"/>
</dbReference>
<reference evidence="2 3" key="1">
    <citation type="submission" date="2016-06" db="EMBL/GenBank/DDBJ databases">
        <title>The Draft Genome Sequence and Annotation of the Desert Woodrat Neotoma lepida.</title>
        <authorList>
            <person name="Campbell M."/>
            <person name="Oakeson K.F."/>
            <person name="Yandell M."/>
            <person name="Halpert J.R."/>
            <person name="Dearing D."/>
        </authorList>
    </citation>
    <scope>NUCLEOTIDE SEQUENCE [LARGE SCALE GENOMIC DNA]</scope>
    <source>
        <strain evidence="2">417</strain>
        <tissue evidence="2">Liver</tissue>
    </source>
</reference>
<evidence type="ECO:0000259" key="1">
    <source>
        <dbReference type="Pfam" id="PF00929"/>
    </source>
</evidence>
<evidence type="ECO:0000313" key="2">
    <source>
        <dbReference type="EMBL" id="OBS82394.1"/>
    </source>
</evidence>